<dbReference type="Proteomes" id="UP000600171">
    <property type="component" value="Unassembled WGS sequence"/>
</dbReference>
<keyword evidence="2" id="KW-1185">Reference proteome</keyword>
<accession>A0A917MRL3</accession>
<organism evidence="1 2">
    <name type="scientific">Rothia aerolata</name>
    <dbReference type="NCBI Taxonomy" id="1812262"/>
    <lineage>
        <taxon>Bacteria</taxon>
        <taxon>Bacillati</taxon>
        <taxon>Actinomycetota</taxon>
        <taxon>Actinomycetes</taxon>
        <taxon>Micrococcales</taxon>
        <taxon>Micrococcaceae</taxon>
        <taxon>Rothia</taxon>
    </lineage>
</organism>
<evidence type="ECO:0000313" key="1">
    <source>
        <dbReference type="EMBL" id="GGH56363.1"/>
    </source>
</evidence>
<gene>
    <name evidence="1" type="ORF">GCM10007359_00390</name>
</gene>
<dbReference type="AlphaFoldDB" id="A0A917MRL3"/>
<protein>
    <submittedName>
        <fullName evidence="1">Uncharacterized protein</fullName>
    </submittedName>
</protein>
<evidence type="ECO:0000313" key="2">
    <source>
        <dbReference type="Proteomes" id="UP000600171"/>
    </source>
</evidence>
<proteinExistence type="predicted"/>
<reference evidence="1 2" key="1">
    <citation type="journal article" date="2014" name="Int. J. Syst. Evol. Microbiol.">
        <title>Complete genome sequence of Corynebacterium casei LMG S-19264T (=DSM 44701T), isolated from a smear-ripened cheese.</title>
        <authorList>
            <consortium name="US DOE Joint Genome Institute (JGI-PGF)"/>
            <person name="Walter F."/>
            <person name="Albersmeier A."/>
            <person name="Kalinowski J."/>
            <person name="Ruckert C."/>
        </authorList>
    </citation>
    <scope>NUCLEOTIDE SEQUENCE [LARGE SCALE GENOMIC DNA]</scope>
    <source>
        <strain evidence="1 2">CCM 8669</strain>
    </source>
</reference>
<sequence length="67" mass="7846">MLPKAASERTSAPNWLQNAVYKTAKCDRMFRRMQPERKQREIFALKSVNTVTCYSPRYIGAITHRDI</sequence>
<comment type="caution">
    <text evidence="1">The sequence shown here is derived from an EMBL/GenBank/DDBJ whole genome shotgun (WGS) entry which is preliminary data.</text>
</comment>
<name>A0A917MRL3_9MICC</name>
<dbReference type="EMBL" id="BMDC01000001">
    <property type="protein sequence ID" value="GGH56363.1"/>
    <property type="molecule type" value="Genomic_DNA"/>
</dbReference>